<proteinExistence type="predicted"/>
<dbReference type="AlphaFoldDB" id="A0A1G7UEW7"/>
<evidence type="ECO:0000313" key="2">
    <source>
        <dbReference type="Proteomes" id="UP000199076"/>
    </source>
</evidence>
<dbReference type="EMBL" id="FNBK01000051">
    <property type="protein sequence ID" value="SDG45619.1"/>
    <property type="molecule type" value="Genomic_DNA"/>
</dbReference>
<organism evidence="1 2">
    <name type="scientific">Halorientalis regularis</name>
    <dbReference type="NCBI Taxonomy" id="660518"/>
    <lineage>
        <taxon>Archaea</taxon>
        <taxon>Methanobacteriati</taxon>
        <taxon>Methanobacteriota</taxon>
        <taxon>Stenosarchaea group</taxon>
        <taxon>Halobacteria</taxon>
        <taxon>Halobacteriales</taxon>
        <taxon>Haloarculaceae</taxon>
        <taxon>Halorientalis</taxon>
    </lineage>
</organism>
<reference evidence="2" key="1">
    <citation type="submission" date="2016-10" db="EMBL/GenBank/DDBJ databases">
        <authorList>
            <person name="Varghese N."/>
            <person name="Submissions S."/>
        </authorList>
    </citation>
    <scope>NUCLEOTIDE SEQUENCE [LARGE SCALE GENOMIC DNA]</scope>
    <source>
        <strain evidence="2">IBRC-M 10760</strain>
    </source>
</reference>
<dbReference type="Proteomes" id="UP000199076">
    <property type="component" value="Unassembled WGS sequence"/>
</dbReference>
<keyword evidence="2" id="KW-1185">Reference proteome</keyword>
<evidence type="ECO:0000313" key="1">
    <source>
        <dbReference type="EMBL" id="SDG45619.1"/>
    </source>
</evidence>
<name>A0A1G7UEW7_9EURY</name>
<gene>
    <name evidence="1" type="ORF">SAMN05216218_1513</name>
</gene>
<protein>
    <submittedName>
        <fullName evidence="1">Uncharacterized protein</fullName>
    </submittedName>
</protein>
<dbReference type="STRING" id="660518.SAMN05216218_1513"/>
<sequence>MAMSEFDDIRDRVDELEERAELTATDTHTSEDGLFLFNEAGEIIALSTGDGWNYDVADEDFERDANGDIIIADFTGT</sequence>
<accession>A0A1G7UEW7</accession>